<dbReference type="OrthoDB" id="667202at2"/>
<feature type="domain" description="DUF4440" evidence="1">
    <location>
        <begin position="19"/>
        <end position="105"/>
    </location>
</feature>
<dbReference type="InterPro" id="IPR032710">
    <property type="entry name" value="NTF2-like_dom_sf"/>
</dbReference>
<sequence>MDDENAWKTEQRLWLEGISAYDDILDPSCLMAFPGMGVLNVAAIIEGLKGAPRWTDVTMSDRVVSRAGDAVIVLGYTAQGRRENAVPYLCFCTSTYRAEGQNWKLVQHQQTLAG</sequence>
<dbReference type="SUPFAM" id="SSF54427">
    <property type="entry name" value="NTF2-like"/>
    <property type="match status" value="1"/>
</dbReference>
<dbReference type="EMBL" id="QQNH01000044">
    <property type="protein sequence ID" value="RDE07657.1"/>
    <property type="molecule type" value="Genomic_DNA"/>
</dbReference>
<protein>
    <submittedName>
        <fullName evidence="2">Nuclear transport factor 2 family protein</fullName>
    </submittedName>
</protein>
<dbReference type="Proteomes" id="UP000253759">
    <property type="component" value="Unassembled WGS sequence"/>
</dbReference>
<proteinExistence type="predicted"/>
<evidence type="ECO:0000313" key="2">
    <source>
        <dbReference type="EMBL" id="RDE07657.1"/>
    </source>
</evidence>
<dbReference type="AlphaFoldDB" id="A0A369W126"/>
<dbReference type="Gene3D" id="3.10.450.50">
    <property type="match status" value="1"/>
</dbReference>
<evidence type="ECO:0000313" key="3">
    <source>
        <dbReference type="Proteomes" id="UP000253759"/>
    </source>
</evidence>
<organism evidence="2 3">
    <name type="scientific">Pelagibacterium lacus</name>
    <dbReference type="NCBI Taxonomy" id="2282655"/>
    <lineage>
        <taxon>Bacteria</taxon>
        <taxon>Pseudomonadati</taxon>
        <taxon>Pseudomonadota</taxon>
        <taxon>Alphaproteobacteria</taxon>
        <taxon>Hyphomicrobiales</taxon>
        <taxon>Devosiaceae</taxon>
        <taxon>Pelagibacterium</taxon>
    </lineage>
</organism>
<name>A0A369W126_9HYPH</name>
<keyword evidence="3" id="KW-1185">Reference proteome</keyword>
<dbReference type="RefSeq" id="WP_114647103.1">
    <property type="nucleotide sequence ID" value="NZ_QQNH01000044.1"/>
</dbReference>
<gene>
    <name evidence="2" type="ORF">DVH29_15585</name>
</gene>
<accession>A0A369W126</accession>
<comment type="caution">
    <text evidence="2">The sequence shown here is derived from an EMBL/GenBank/DDBJ whole genome shotgun (WGS) entry which is preliminary data.</text>
</comment>
<dbReference type="InterPro" id="IPR027843">
    <property type="entry name" value="DUF4440"/>
</dbReference>
<dbReference type="Pfam" id="PF14534">
    <property type="entry name" value="DUF4440"/>
    <property type="match status" value="1"/>
</dbReference>
<reference evidence="3" key="1">
    <citation type="submission" date="2018-07" db="EMBL/GenBank/DDBJ databases">
        <authorList>
            <person name="Liu B.-T."/>
            <person name="Du Z."/>
        </authorList>
    </citation>
    <scope>NUCLEOTIDE SEQUENCE [LARGE SCALE GENOMIC DNA]</scope>
    <source>
        <strain evidence="3">XYN52</strain>
    </source>
</reference>
<evidence type="ECO:0000259" key="1">
    <source>
        <dbReference type="Pfam" id="PF14534"/>
    </source>
</evidence>